<proteinExistence type="predicted"/>
<accession>A0A1K0ICR5</accession>
<evidence type="ECO:0000313" key="1">
    <source>
        <dbReference type="EMBL" id="SCU75102.1"/>
    </source>
</evidence>
<dbReference type="AlphaFoldDB" id="A0A1K0ICR5"/>
<reference evidence="1" key="1">
    <citation type="submission" date="2016-09" db="EMBL/GenBank/DDBJ databases">
        <authorList>
            <person name="Capua I."/>
            <person name="De Benedictis P."/>
            <person name="Joannis T."/>
            <person name="Lombin L.H."/>
            <person name="Cattoli G."/>
        </authorList>
    </citation>
    <scope>NUCLEOTIDE SEQUENCE</scope>
    <source>
        <strain evidence="1">B9</strain>
    </source>
</reference>
<protein>
    <submittedName>
        <fullName evidence="1">Uncharacterized protein</fullName>
    </submittedName>
</protein>
<organism evidence="1">
    <name type="scientific">Cupriavidus necator</name>
    <name type="common">Alcaligenes eutrophus</name>
    <name type="synonym">Ralstonia eutropha</name>
    <dbReference type="NCBI Taxonomy" id="106590"/>
    <lineage>
        <taxon>Bacteria</taxon>
        <taxon>Pseudomonadati</taxon>
        <taxon>Pseudomonadota</taxon>
        <taxon>Betaproteobacteria</taxon>
        <taxon>Burkholderiales</taxon>
        <taxon>Burkholderiaceae</taxon>
        <taxon>Cupriavidus</taxon>
    </lineage>
</organism>
<name>A0A1K0ICR5_CUPNE</name>
<gene>
    <name evidence="1" type="ORF">CNECB9_2250010</name>
</gene>
<sequence>MGNVVADHRRFPGHLTDACHEALLNLLFVDNVRNRSTKGARARTAAVETSAKRAL</sequence>
<dbReference type="EMBL" id="FMSH01000141">
    <property type="protein sequence ID" value="SCU75102.1"/>
    <property type="molecule type" value="Genomic_DNA"/>
</dbReference>